<dbReference type="InterPro" id="IPR020846">
    <property type="entry name" value="MFS_dom"/>
</dbReference>
<feature type="domain" description="Major facilitator superfamily (MFS) profile" evidence="6">
    <location>
        <begin position="86"/>
        <end position="522"/>
    </location>
</feature>
<dbReference type="InterPro" id="IPR005828">
    <property type="entry name" value="MFS_sugar_transport-like"/>
</dbReference>
<evidence type="ECO:0000259" key="6">
    <source>
        <dbReference type="PROSITE" id="PS50850"/>
    </source>
</evidence>
<evidence type="ECO:0000256" key="5">
    <source>
        <dbReference type="SAM" id="Phobius"/>
    </source>
</evidence>
<dbReference type="SUPFAM" id="SSF103473">
    <property type="entry name" value="MFS general substrate transporter"/>
    <property type="match status" value="1"/>
</dbReference>
<dbReference type="PROSITE" id="PS50850">
    <property type="entry name" value="MFS"/>
    <property type="match status" value="1"/>
</dbReference>
<evidence type="ECO:0000256" key="2">
    <source>
        <dbReference type="ARBA" id="ARBA00022692"/>
    </source>
</evidence>
<comment type="subcellular location">
    <subcellularLocation>
        <location evidence="1">Membrane</location>
        <topology evidence="1">Multi-pass membrane protein</topology>
    </subcellularLocation>
</comment>
<evidence type="ECO:0000256" key="1">
    <source>
        <dbReference type="ARBA" id="ARBA00004141"/>
    </source>
</evidence>
<proteinExistence type="evidence at transcript level"/>
<feature type="transmembrane region" description="Helical" evidence="5">
    <location>
        <begin position="258"/>
        <end position="279"/>
    </location>
</feature>
<dbReference type="CDD" id="cd17317">
    <property type="entry name" value="MFS_SLC22"/>
    <property type="match status" value="1"/>
</dbReference>
<evidence type="ECO:0000256" key="3">
    <source>
        <dbReference type="ARBA" id="ARBA00022989"/>
    </source>
</evidence>
<feature type="transmembrane region" description="Helical" evidence="5">
    <location>
        <begin position="468"/>
        <end position="488"/>
    </location>
</feature>
<organism evidence="7">
    <name type="scientific">Amblyomma aureolatum</name>
    <dbReference type="NCBI Taxonomy" id="187763"/>
    <lineage>
        <taxon>Eukaryota</taxon>
        <taxon>Metazoa</taxon>
        <taxon>Ecdysozoa</taxon>
        <taxon>Arthropoda</taxon>
        <taxon>Chelicerata</taxon>
        <taxon>Arachnida</taxon>
        <taxon>Acari</taxon>
        <taxon>Parasitiformes</taxon>
        <taxon>Ixodida</taxon>
        <taxon>Ixodoidea</taxon>
        <taxon>Ixodidae</taxon>
        <taxon>Amblyomminae</taxon>
        <taxon>Amblyomma</taxon>
    </lineage>
</organism>
<dbReference type="Gene3D" id="1.20.1250.20">
    <property type="entry name" value="MFS general substrate transporter like domains"/>
    <property type="match status" value="1"/>
</dbReference>
<feature type="transmembrane region" description="Helical" evidence="5">
    <location>
        <begin position="433"/>
        <end position="456"/>
    </location>
</feature>
<dbReference type="PANTHER" id="PTHR24064">
    <property type="entry name" value="SOLUTE CARRIER FAMILY 22 MEMBER"/>
    <property type="match status" value="1"/>
</dbReference>
<dbReference type="Pfam" id="PF00083">
    <property type="entry name" value="Sugar_tr"/>
    <property type="match status" value="1"/>
</dbReference>
<accession>A0A1E1X7E9</accession>
<evidence type="ECO:0000313" key="7">
    <source>
        <dbReference type="EMBL" id="JAT95128.1"/>
    </source>
</evidence>
<feature type="transmembrane region" description="Helical" evidence="5">
    <location>
        <begin position="380"/>
        <end position="401"/>
    </location>
</feature>
<sequence>MDLDEVLPEIGAFGPYQKWIYFLLCIPATLPAVFTLFSSIFVSATPRHRCRVPALESLGDAFSPTELAELSIPRRDGGGEFESCRMYDLNYTALVLRVLGGGSLPRPNVSWPTRACGEGWVYDTTYYDDTLVTQMDVVCDDAWKVSMAQCSFYIGSVAGNLLFGYIGDRWGRKKSFLLTIMVNVVGGIGASFPATYESYIAWRGVVGLVYPAIFQTPFIMSMEIMSPEKRTFAGMFVCAVYGVALMSLAGVACLLRSWFAVSLATSLPFVVLLALWWLVPESPRWLLSQHKVAEAEIIVQKIAKRNGKKIPPNFLQTFMEQKQSMTCQGTAVEGEVSLRRLVQYPNLLKKVMVVSFSWTANTMVYNGLSFAVSSMGISDYVSFTISGAAEVPGVCLAWYFMDRHGRRPVMVFSMLLGGLACIATVFATSGSAWTTVMLCSVGKMSIAASFATIYVYSAELFPTVLRTFAMGIAAMTASISLIIMPHILYLGQLYGVVIPSAIFGVLSVAGGVAVLLLPETMKLRLPETLSEGEDFGKDVLFCSCTGRSTLRRRLQTCAEPALHCPNTMVRRAWTLPASAVLRLRLVESKALGSESQSSKAIQRPDTDPL</sequence>
<dbReference type="GO" id="GO:0022857">
    <property type="term" value="F:transmembrane transporter activity"/>
    <property type="evidence" value="ECO:0007669"/>
    <property type="project" value="InterPro"/>
</dbReference>
<keyword evidence="2 5" id="KW-0812">Transmembrane</keyword>
<feature type="transmembrane region" description="Helical" evidence="5">
    <location>
        <begin position="408"/>
        <end position="427"/>
    </location>
</feature>
<feature type="transmembrane region" description="Helical" evidence="5">
    <location>
        <begin position="494"/>
        <end position="517"/>
    </location>
</feature>
<keyword evidence="3 5" id="KW-1133">Transmembrane helix</keyword>
<protein>
    <submittedName>
        <fullName evidence="7">Putative organic cation/carnitine transporter</fullName>
    </submittedName>
</protein>
<dbReference type="InterPro" id="IPR036259">
    <property type="entry name" value="MFS_trans_sf"/>
</dbReference>
<feature type="transmembrane region" description="Helical" evidence="5">
    <location>
        <begin position="200"/>
        <end position="220"/>
    </location>
</feature>
<feature type="transmembrane region" description="Helical" evidence="5">
    <location>
        <begin position="176"/>
        <end position="194"/>
    </location>
</feature>
<feature type="transmembrane region" description="Helical" evidence="5">
    <location>
        <begin position="232"/>
        <end position="252"/>
    </location>
</feature>
<feature type="transmembrane region" description="Helical" evidence="5">
    <location>
        <begin position="20"/>
        <end position="42"/>
    </location>
</feature>
<name>A0A1E1X7E9_9ACAR</name>
<dbReference type="AlphaFoldDB" id="A0A1E1X7E9"/>
<evidence type="ECO:0000256" key="4">
    <source>
        <dbReference type="ARBA" id="ARBA00023136"/>
    </source>
</evidence>
<keyword evidence="4 5" id="KW-0472">Membrane</keyword>
<dbReference type="GO" id="GO:0016020">
    <property type="term" value="C:membrane"/>
    <property type="evidence" value="ECO:0007669"/>
    <property type="project" value="UniProtKB-SubCell"/>
</dbReference>
<reference evidence="7" key="1">
    <citation type="journal article" date="2017" name="Front. Cell. Infect. Microbiol.">
        <title>The Distinct Transcriptional Response of the Midgut of Amblyomma sculptum and Amblyomma aureolatum Ticks to Rickettsia rickettsii Correlates to Their Differences in Susceptibility to Infection.</title>
        <authorList>
            <person name="Martins L.A."/>
            <person name="Galletti M.F.B.M."/>
            <person name="Ribeiro J.M."/>
            <person name="Fujita A."/>
            <person name="Costa F.B."/>
            <person name="Labruna M.B."/>
            <person name="Daffre S."/>
            <person name="Fogaca A.C."/>
        </authorList>
    </citation>
    <scope>NUCLEOTIDE SEQUENCE</scope>
</reference>
<dbReference type="EMBL" id="GFAC01004060">
    <property type="protein sequence ID" value="JAT95128.1"/>
    <property type="molecule type" value="mRNA"/>
</dbReference>